<evidence type="ECO:0000256" key="1">
    <source>
        <dbReference type="ARBA" id="ARBA00022448"/>
    </source>
</evidence>
<comment type="similarity">
    <text evidence="11">Belongs to the KdpC family.</text>
</comment>
<evidence type="ECO:0000256" key="3">
    <source>
        <dbReference type="ARBA" id="ARBA00022538"/>
    </source>
</evidence>
<reference evidence="12 13" key="1">
    <citation type="submission" date="2022-11" db="EMBL/GenBank/DDBJ databases">
        <title>Minimal conservation of predation-associated metabolite biosynthetic gene clusters underscores biosynthetic potential of Myxococcota including descriptions for ten novel species: Archangium lansinium sp. nov., Myxococcus landrumus sp. nov., Nannocystis bai.</title>
        <authorList>
            <person name="Ahearne A."/>
            <person name="Stevens C."/>
            <person name="Dowd S."/>
        </authorList>
    </citation>
    <scope>NUCLEOTIDE SEQUENCE [LARGE SCALE GENOMIC DNA]</scope>
    <source>
        <strain evidence="12 13">BB15-2</strain>
    </source>
</reference>
<evidence type="ECO:0000256" key="8">
    <source>
        <dbReference type="ARBA" id="ARBA00022989"/>
    </source>
</evidence>
<dbReference type="NCBIfam" id="TIGR00681">
    <property type="entry name" value="kdpC"/>
    <property type="match status" value="1"/>
</dbReference>
<keyword evidence="13" id="KW-1185">Reference proteome</keyword>
<keyword evidence="7 11" id="KW-0630">Potassium</keyword>
<protein>
    <recommendedName>
        <fullName evidence="11">Potassium-transporting ATPase KdpC subunit</fullName>
    </recommendedName>
    <alternativeName>
        <fullName evidence="11">ATP phosphohydrolase [potassium-transporting] C chain</fullName>
    </alternativeName>
    <alternativeName>
        <fullName evidence="11">Potassium-binding and translocating subunit C</fullName>
    </alternativeName>
    <alternativeName>
        <fullName evidence="11">Potassium-translocating ATPase C chain</fullName>
    </alternativeName>
</protein>
<keyword evidence="6 11" id="KW-0067">ATP-binding</keyword>
<proteinExistence type="inferred from homology"/>
<evidence type="ECO:0000313" key="12">
    <source>
        <dbReference type="EMBL" id="MDC0723193.1"/>
    </source>
</evidence>
<dbReference type="HAMAP" id="MF_00276">
    <property type="entry name" value="KdpC"/>
    <property type="match status" value="1"/>
</dbReference>
<keyword evidence="2 11" id="KW-1003">Cell membrane</keyword>
<organism evidence="12 13">
    <name type="scientific">Nannocystis bainbridge</name>
    <dbReference type="NCBI Taxonomy" id="2995303"/>
    <lineage>
        <taxon>Bacteria</taxon>
        <taxon>Pseudomonadati</taxon>
        <taxon>Myxococcota</taxon>
        <taxon>Polyangia</taxon>
        <taxon>Nannocystales</taxon>
        <taxon>Nannocystaceae</taxon>
        <taxon>Nannocystis</taxon>
    </lineage>
</organism>
<evidence type="ECO:0000256" key="4">
    <source>
        <dbReference type="ARBA" id="ARBA00022692"/>
    </source>
</evidence>
<evidence type="ECO:0000256" key="6">
    <source>
        <dbReference type="ARBA" id="ARBA00022840"/>
    </source>
</evidence>
<dbReference type="Proteomes" id="UP001221686">
    <property type="component" value="Unassembled WGS sequence"/>
</dbReference>
<evidence type="ECO:0000313" key="13">
    <source>
        <dbReference type="Proteomes" id="UP001221686"/>
    </source>
</evidence>
<evidence type="ECO:0000256" key="7">
    <source>
        <dbReference type="ARBA" id="ARBA00022958"/>
    </source>
</evidence>
<keyword evidence="3 11" id="KW-0633">Potassium transport</keyword>
<name>A0ABT5ECN1_9BACT</name>
<comment type="subunit">
    <text evidence="11">The system is composed of three essential subunits: KdpA, KdpB and KdpC.</text>
</comment>
<keyword evidence="10 11" id="KW-0472">Membrane</keyword>
<keyword evidence="1 11" id="KW-0813">Transport</keyword>
<gene>
    <name evidence="11 12" type="primary">kdpC</name>
    <name evidence="12" type="ORF">POL25_40280</name>
</gene>
<evidence type="ECO:0000256" key="9">
    <source>
        <dbReference type="ARBA" id="ARBA00023065"/>
    </source>
</evidence>
<dbReference type="InterPro" id="IPR003820">
    <property type="entry name" value="KdpC"/>
</dbReference>
<dbReference type="NCBIfam" id="NF001454">
    <property type="entry name" value="PRK00315.1"/>
    <property type="match status" value="1"/>
</dbReference>
<dbReference type="PANTHER" id="PTHR30042">
    <property type="entry name" value="POTASSIUM-TRANSPORTING ATPASE C CHAIN"/>
    <property type="match status" value="1"/>
</dbReference>
<evidence type="ECO:0000256" key="10">
    <source>
        <dbReference type="ARBA" id="ARBA00023136"/>
    </source>
</evidence>
<dbReference type="EMBL" id="JAQNDL010000004">
    <property type="protein sequence ID" value="MDC0723193.1"/>
    <property type="molecule type" value="Genomic_DNA"/>
</dbReference>
<keyword evidence="4 11" id="KW-0812">Transmembrane</keyword>
<keyword evidence="9 11" id="KW-0406">Ion transport</keyword>
<keyword evidence="5 11" id="KW-0547">Nucleotide-binding</keyword>
<dbReference type="Pfam" id="PF02669">
    <property type="entry name" value="KdpC"/>
    <property type="match status" value="1"/>
</dbReference>
<dbReference type="PIRSF" id="PIRSF001296">
    <property type="entry name" value="K_ATPase_KdpC"/>
    <property type="match status" value="1"/>
</dbReference>
<evidence type="ECO:0000256" key="2">
    <source>
        <dbReference type="ARBA" id="ARBA00022475"/>
    </source>
</evidence>
<evidence type="ECO:0000256" key="11">
    <source>
        <dbReference type="HAMAP-Rule" id="MF_00276"/>
    </source>
</evidence>
<comment type="caution">
    <text evidence="12">The sequence shown here is derived from an EMBL/GenBank/DDBJ whole genome shotgun (WGS) entry which is preliminary data.</text>
</comment>
<comment type="function">
    <text evidence="11">Part of the high-affinity ATP-driven potassium transport (or Kdp) system, which catalyzes the hydrolysis of ATP coupled with the electrogenic transport of potassium into the cytoplasm. This subunit acts as a catalytic chaperone that increases the ATP-binding affinity of the ATP-hydrolyzing subunit KdpB by the formation of a transient KdpB/KdpC/ATP ternary complex.</text>
</comment>
<accession>A0ABT5ECN1</accession>
<keyword evidence="8 11" id="KW-1133">Transmembrane helix</keyword>
<comment type="subcellular location">
    <subcellularLocation>
        <location evidence="11">Cell membrane</location>
        <topology evidence="11">Single-pass membrane protein</topology>
    </subcellularLocation>
</comment>
<evidence type="ECO:0000256" key="5">
    <source>
        <dbReference type="ARBA" id="ARBA00022741"/>
    </source>
</evidence>
<dbReference type="RefSeq" id="WP_272091730.1">
    <property type="nucleotide sequence ID" value="NZ_JAQNDL010000004.1"/>
</dbReference>
<dbReference type="PANTHER" id="PTHR30042:SF2">
    <property type="entry name" value="POTASSIUM-TRANSPORTING ATPASE KDPC SUBUNIT"/>
    <property type="match status" value="1"/>
</dbReference>
<sequence>MLSAIRPALILLALLTAVTGVVYPLLVTGIATVLFPDKAHGSLVVASSGPVGSELVGQNFTRPGDFWSRPSAVHYDASSSGASNMGPLNEGLHEAVAARIAALQAADPEAELPVPADLVLASGSGLDPHISPEAARYQARRVAQARRLPRAEVLMLIEAHTEGRTLGILGEPRVNVLRLNRALEGLRSSP</sequence>